<evidence type="ECO:0000313" key="5">
    <source>
        <dbReference type="Proteomes" id="UP000437068"/>
    </source>
</evidence>
<dbReference type="Proteomes" id="UP000437068">
    <property type="component" value="Unassembled WGS sequence"/>
</dbReference>
<dbReference type="EMBL" id="QXFX01000591">
    <property type="protein sequence ID" value="KAE9110192.1"/>
    <property type="molecule type" value="Genomic_DNA"/>
</dbReference>
<dbReference type="AlphaFoldDB" id="A0A6A4DIF7"/>
<gene>
    <name evidence="3" type="ORF">PF001_g10904</name>
    <name evidence="2" type="ORF">PF007_g11841</name>
    <name evidence="4" type="ORF">PF008_g10964</name>
    <name evidence="1" type="ORF">PF010_g11259</name>
</gene>
<evidence type="ECO:0000313" key="8">
    <source>
        <dbReference type="Proteomes" id="UP000488956"/>
    </source>
</evidence>
<evidence type="ECO:0000313" key="4">
    <source>
        <dbReference type="EMBL" id="KAE9340756.1"/>
    </source>
</evidence>
<proteinExistence type="predicted"/>
<evidence type="ECO:0000313" key="1">
    <source>
        <dbReference type="EMBL" id="KAE9110192.1"/>
    </source>
</evidence>
<evidence type="ECO:0000313" key="6">
    <source>
        <dbReference type="Proteomes" id="UP000441208"/>
    </source>
</evidence>
<evidence type="ECO:0000313" key="7">
    <source>
        <dbReference type="Proteomes" id="UP000486351"/>
    </source>
</evidence>
<organism evidence="3 5">
    <name type="scientific">Phytophthora fragariae</name>
    <dbReference type="NCBI Taxonomy" id="53985"/>
    <lineage>
        <taxon>Eukaryota</taxon>
        <taxon>Sar</taxon>
        <taxon>Stramenopiles</taxon>
        <taxon>Oomycota</taxon>
        <taxon>Peronosporomycetes</taxon>
        <taxon>Peronosporales</taxon>
        <taxon>Peronosporaceae</taxon>
        <taxon>Phytophthora</taxon>
    </lineage>
</organism>
<dbReference type="EMBL" id="QXFZ01000604">
    <property type="protein sequence ID" value="KAE9110504.1"/>
    <property type="molecule type" value="Genomic_DNA"/>
</dbReference>
<name>A0A6A4DIF7_9STRA</name>
<sequence>MWLSTGKEDTAIRSARVMGQLEGSPKGRLPVQQYKPCRHSCEEEGKCSLSVLSASLNSNLGLRNGSLKKCFKTCQDCGTVLEGDLILTICMEVTICIDLQLQIRSALRSAVEALALL</sequence>
<dbReference type="EMBL" id="QXGE01000562">
    <property type="protein sequence ID" value="KAE9308965.1"/>
    <property type="molecule type" value="Genomic_DNA"/>
</dbReference>
<evidence type="ECO:0000313" key="2">
    <source>
        <dbReference type="EMBL" id="KAE9110504.1"/>
    </source>
</evidence>
<reference evidence="5 6" key="1">
    <citation type="submission" date="2018-08" db="EMBL/GenBank/DDBJ databases">
        <title>Genomic investigation of the strawberry pathogen Phytophthora fragariae indicates pathogenicity is determined by transcriptional variation in three key races.</title>
        <authorList>
            <person name="Adams T.M."/>
            <person name="Armitage A.D."/>
            <person name="Sobczyk M.K."/>
            <person name="Bates H.J."/>
            <person name="Dunwell J.M."/>
            <person name="Nellist C.F."/>
            <person name="Harrison R.J."/>
        </authorList>
    </citation>
    <scope>NUCLEOTIDE SEQUENCE [LARGE SCALE GENOMIC DNA]</scope>
    <source>
        <strain evidence="3 5">A4</strain>
        <strain evidence="2 6">NOV-71</strain>
        <strain evidence="4 7">NOV-77</strain>
        <strain evidence="1 8">ONT-3</strain>
    </source>
</reference>
<protein>
    <submittedName>
        <fullName evidence="3">Uncharacterized protein</fullName>
    </submittedName>
</protein>
<dbReference type="EMBL" id="QXFY01000569">
    <property type="protein sequence ID" value="KAE9340756.1"/>
    <property type="molecule type" value="Genomic_DNA"/>
</dbReference>
<comment type="caution">
    <text evidence="3">The sequence shown here is derived from an EMBL/GenBank/DDBJ whole genome shotgun (WGS) entry which is preliminary data.</text>
</comment>
<accession>A0A6A4DIF7</accession>
<evidence type="ECO:0000313" key="3">
    <source>
        <dbReference type="EMBL" id="KAE9308965.1"/>
    </source>
</evidence>
<dbReference type="Proteomes" id="UP000441208">
    <property type="component" value="Unassembled WGS sequence"/>
</dbReference>
<dbReference type="Proteomes" id="UP000486351">
    <property type="component" value="Unassembled WGS sequence"/>
</dbReference>
<dbReference type="Proteomes" id="UP000488956">
    <property type="component" value="Unassembled WGS sequence"/>
</dbReference>